<comment type="caution">
    <text evidence="2">The sequence shown here is derived from an EMBL/GenBank/DDBJ whole genome shotgun (WGS) entry which is preliminary data.</text>
</comment>
<feature type="compositionally biased region" description="Polar residues" evidence="1">
    <location>
        <begin position="52"/>
        <end position="66"/>
    </location>
</feature>
<reference evidence="2 3" key="1">
    <citation type="submission" date="2024-01" db="EMBL/GenBank/DDBJ databases">
        <title>Genome assemblies of Stephania.</title>
        <authorList>
            <person name="Yang L."/>
        </authorList>
    </citation>
    <scope>NUCLEOTIDE SEQUENCE [LARGE SCALE GENOMIC DNA]</scope>
    <source>
        <strain evidence="2">JXDWG</strain>
        <tissue evidence="2">Leaf</tissue>
    </source>
</reference>
<name>A0AAP0KAW4_9MAGN</name>
<feature type="region of interest" description="Disordered" evidence="1">
    <location>
        <begin position="52"/>
        <end position="71"/>
    </location>
</feature>
<evidence type="ECO:0000313" key="3">
    <source>
        <dbReference type="Proteomes" id="UP001419268"/>
    </source>
</evidence>
<proteinExistence type="predicted"/>
<sequence>MIVQFFESMRLSDGNGGVILILELGDSSKKSTLEPPHNFFILGDYKDHVRLNQSSPRSEGKQQTSKLMKHQFSESGKELVESLEEENQEILGFPDVEAVPTPCLYMHDAMCVNHMELKGQKFGFIVVLTLSWRRMGKPMAPLQRQSFYRVSEALRRKKPERKQVGEGDLMVLEVVIKLGVVYYWEESRVRIRVLRCQEAGIARKFAQIFMRRKGYVSKWIFERNVSAQCQDVNEDMPRDVCQCGTGVESDVLTLLMVRLLLWYLDGGYIKDWKKPLAMQVQFVVPIVLLMFPLWTTLINLNDLDNKCTQGVSCVQHYCGSATHDRFEEVTYPVEESPFCIEQQQINANEINTKRTYLKALQRMDLLIPKINRLLTLH</sequence>
<dbReference type="AlphaFoldDB" id="A0AAP0KAW4"/>
<protein>
    <submittedName>
        <fullName evidence="2">Uncharacterized protein</fullName>
    </submittedName>
</protein>
<organism evidence="2 3">
    <name type="scientific">Stephania cephalantha</name>
    <dbReference type="NCBI Taxonomy" id="152367"/>
    <lineage>
        <taxon>Eukaryota</taxon>
        <taxon>Viridiplantae</taxon>
        <taxon>Streptophyta</taxon>
        <taxon>Embryophyta</taxon>
        <taxon>Tracheophyta</taxon>
        <taxon>Spermatophyta</taxon>
        <taxon>Magnoliopsida</taxon>
        <taxon>Ranunculales</taxon>
        <taxon>Menispermaceae</taxon>
        <taxon>Menispermoideae</taxon>
        <taxon>Cissampelideae</taxon>
        <taxon>Stephania</taxon>
    </lineage>
</organism>
<evidence type="ECO:0000313" key="2">
    <source>
        <dbReference type="EMBL" id="KAK9148308.1"/>
    </source>
</evidence>
<evidence type="ECO:0000256" key="1">
    <source>
        <dbReference type="SAM" id="MobiDB-lite"/>
    </source>
</evidence>
<accession>A0AAP0KAW4</accession>
<gene>
    <name evidence="2" type="ORF">Scep_007065</name>
</gene>
<dbReference type="EMBL" id="JBBNAG010000003">
    <property type="protein sequence ID" value="KAK9148308.1"/>
    <property type="molecule type" value="Genomic_DNA"/>
</dbReference>
<keyword evidence="3" id="KW-1185">Reference proteome</keyword>
<dbReference type="Proteomes" id="UP001419268">
    <property type="component" value="Unassembled WGS sequence"/>
</dbReference>